<name>A0AAN8Q7Z6_PATCE</name>
<gene>
    <name evidence="1" type="ORF">SNE40_002887</name>
</gene>
<reference evidence="1 2" key="1">
    <citation type="submission" date="2024-01" db="EMBL/GenBank/DDBJ databases">
        <title>The genome of the rayed Mediterranean limpet Patella caerulea (Linnaeus, 1758).</title>
        <authorList>
            <person name="Anh-Thu Weber A."/>
            <person name="Halstead-Nussloch G."/>
        </authorList>
    </citation>
    <scope>NUCLEOTIDE SEQUENCE [LARGE SCALE GENOMIC DNA]</scope>
    <source>
        <strain evidence="1">AATW-2023a</strain>
        <tissue evidence="1">Whole specimen</tissue>
    </source>
</reference>
<evidence type="ECO:0000313" key="2">
    <source>
        <dbReference type="Proteomes" id="UP001347796"/>
    </source>
</evidence>
<organism evidence="1 2">
    <name type="scientific">Patella caerulea</name>
    <name type="common">Rayed Mediterranean limpet</name>
    <dbReference type="NCBI Taxonomy" id="87958"/>
    <lineage>
        <taxon>Eukaryota</taxon>
        <taxon>Metazoa</taxon>
        <taxon>Spiralia</taxon>
        <taxon>Lophotrochozoa</taxon>
        <taxon>Mollusca</taxon>
        <taxon>Gastropoda</taxon>
        <taxon>Patellogastropoda</taxon>
        <taxon>Patelloidea</taxon>
        <taxon>Patellidae</taxon>
        <taxon>Patella</taxon>
    </lineage>
</organism>
<dbReference type="AlphaFoldDB" id="A0AAN8Q7Z6"/>
<sequence>MLVKLHLDFSQNKYLFNGVYMRIRMVRTKDTFCLMATNDNFKVVIEKASLFIQRLKLNPSVTVAHASALMKRNAIYPIRRVDVKSFTTPAGNRSLDKDNLFQGQTPRRVIVTFVSNEAFSGSMIKSPFRLQNFDINHISLHEDGEDVSPNL</sequence>
<proteinExistence type="predicted"/>
<evidence type="ECO:0000313" key="1">
    <source>
        <dbReference type="EMBL" id="KAK6191147.1"/>
    </source>
</evidence>
<dbReference type="Proteomes" id="UP001347796">
    <property type="component" value="Unassembled WGS sequence"/>
</dbReference>
<dbReference type="EMBL" id="JAZGQO010000002">
    <property type="protein sequence ID" value="KAK6191147.1"/>
    <property type="molecule type" value="Genomic_DNA"/>
</dbReference>
<accession>A0AAN8Q7Z6</accession>
<keyword evidence="2" id="KW-1185">Reference proteome</keyword>
<comment type="caution">
    <text evidence="1">The sequence shown here is derived from an EMBL/GenBank/DDBJ whole genome shotgun (WGS) entry which is preliminary data.</text>
</comment>
<protein>
    <submittedName>
        <fullName evidence="1">Uncharacterized protein</fullName>
    </submittedName>
</protein>